<dbReference type="OMA" id="IDRGAKC"/>
<proteinExistence type="inferred from homology"/>
<evidence type="ECO:0000313" key="16">
    <source>
        <dbReference type="EMBL" id="EMD94413.1"/>
    </source>
</evidence>
<dbReference type="InterPro" id="IPR011009">
    <property type="entry name" value="Kinase-like_dom_sf"/>
</dbReference>
<dbReference type="Gene3D" id="3.30.200.20">
    <property type="entry name" value="Phosphorylase Kinase, domain 1"/>
    <property type="match status" value="1"/>
</dbReference>
<dbReference type="Gene3D" id="6.10.250.2520">
    <property type="match status" value="1"/>
</dbReference>
<evidence type="ECO:0000256" key="1">
    <source>
        <dbReference type="ARBA" id="ARBA00004245"/>
    </source>
</evidence>
<evidence type="ECO:0000256" key="6">
    <source>
        <dbReference type="ARBA" id="ARBA00022741"/>
    </source>
</evidence>
<dbReference type="STRING" id="701091.M2V314"/>
<dbReference type="InterPro" id="IPR032405">
    <property type="entry name" value="Kinesin_assoc"/>
</dbReference>
<dbReference type="Pfam" id="PF00225">
    <property type="entry name" value="Kinesin"/>
    <property type="match status" value="1"/>
</dbReference>
<dbReference type="InterPro" id="IPR022164">
    <property type="entry name" value="Kinesin-like"/>
</dbReference>
<dbReference type="PROSITE" id="PS00411">
    <property type="entry name" value="KINESIN_MOTOR_1"/>
    <property type="match status" value="1"/>
</dbReference>
<dbReference type="PRINTS" id="PR00380">
    <property type="entry name" value="KINESINHEAVY"/>
</dbReference>
<dbReference type="Gene3D" id="2.60.200.20">
    <property type="match status" value="1"/>
</dbReference>
<dbReference type="SUPFAM" id="SSF52540">
    <property type="entry name" value="P-loop containing nucleoside triphosphate hydrolases"/>
    <property type="match status" value="1"/>
</dbReference>
<dbReference type="InterPro" id="IPR041726">
    <property type="entry name" value="ACAD10_11_N"/>
</dbReference>
<gene>
    <name evidence="16" type="ORF">COCHEDRAFT_1170379</name>
</gene>
<dbReference type="EMBL" id="KB445572">
    <property type="protein sequence ID" value="EMD94413.1"/>
    <property type="molecule type" value="Genomic_DNA"/>
</dbReference>
<dbReference type="OrthoDB" id="3176171at2759"/>
<feature type="domain" description="Kinesin motor" evidence="15">
    <location>
        <begin position="8"/>
        <end position="359"/>
    </location>
</feature>
<dbReference type="PANTHER" id="PTHR47117">
    <property type="entry name" value="STAR-RELATED LIPID TRANSFER PROTEIN 9"/>
    <property type="match status" value="1"/>
</dbReference>
<evidence type="ECO:0000256" key="3">
    <source>
        <dbReference type="ARBA" id="ARBA00022448"/>
    </source>
</evidence>
<dbReference type="InterPro" id="IPR008271">
    <property type="entry name" value="Ser/Thr_kinase_AS"/>
</dbReference>
<dbReference type="CDD" id="cd05154">
    <property type="entry name" value="ACAD10_11_N-like"/>
    <property type="match status" value="1"/>
</dbReference>
<dbReference type="GO" id="GO:0005546">
    <property type="term" value="F:phosphatidylinositol-4,5-bisphosphate binding"/>
    <property type="evidence" value="ECO:0007669"/>
    <property type="project" value="UniProtKB-ARBA"/>
</dbReference>
<dbReference type="HOGENOM" id="CLU_001485_20_1_1"/>
<dbReference type="InterPro" id="IPR001752">
    <property type="entry name" value="Kinesin_motor_dom"/>
</dbReference>
<dbReference type="FunFam" id="3.40.850.10:FF:000047">
    <property type="entry name" value="Kinesin family protein"/>
    <property type="match status" value="1"/>
</dbReference>
<feature type="binding site" evidence="11">
    <location>
        <begin position="110"/>
        <end position="117"/>
    </location>
    <ligand>
        <name>ATP</name>
        <dbReference type="ChEBI" id="CHEBI:30616"/>
    </ligand>
</feature>
<dbReference type="SUPFAM" id="SSF49879">
    <property type="entry name" value="SMAD/FHA domain"/>
    <property type="match status" value="1"/>
</dbReference>
<dbReference type="CDD" id="cd22705">
    <property type="entry name" value="FHA_KIF1"/>
    <property type="match status" value="1"/>
</dbReference>
<dbReference type="SUPFAM" id="SSF56112">
    <property type="entry name" value="Protein kinase-like (PK-like)"/>
    <property type="match status" value="1"/>
</dbReference>
<comment type="similarity">
    <text evidence="2">Belongs to the protein kinase superfamily. CAMK Ser/Thr protein kinase family. CHEK2 subfamily.</text>
</comment>
<dbReference type="InterPro" id="IPR008984">
    <property type="entry name" value="SMAD_FHA_dom_sf"/>
</dbReference>
<evidence type="ECO:0000256" key="10">
    <source>
        <dbReference type="ARBA" id="ARBA00023212"/>
    </source>
</evidence>
<evidence type="ECO:0000256" key="7">
    <source>
        <dbReference type="ARBA" id="ARBA00022840"/>
    </source>
</evidence>
<reference evidence="17" key="2">
    <citation type="journal article" date="2013" name="PLoS Genet.">
        <title>Comparative genome structure, secondary metabolite, and effector coding capacity across Cochliobolus pathogens.</title>
        <authorList>
            <person name="Condon B.J."/>
            <person name="Leng Y."/>
            <person name="Wu D."/>
            <person name="Bushley K.E."/>
            <person name="Ohm R.A."/>
            <person name="Otillar R."/>
            <person name="Martin J."/>
            <person name="Schackwitz W."/>
            <person name="Grimwood J."/>
            <person name="MohdZainudin N."/>
            <person name="Xue C."/>
            <person name="Wang R."/>
            <person name="Manning V.A."/>
            <person name="Dhillon B."/>
            <person name="Tu Z.J."/>
            <person name="Steffenson B.J."/>
            <person name="Salamov A."/>
            <person name="Sun H."/>
            <person name="Lowry S."/>
            <person name="LaButti K."/>
            <person name="Han J."/>
            <person name="Copeland A."/>
            <person name="Lindquist E."/>
            <person name="Barry K."/>
            <person name="Schmutz J."/>
            <person name="Baker S.E."/>
            <person name="Ciuffetti L.M."/>
            <person name="Grigoriev I.V."/>
            <person name="Zhong S."/>
            <person name="Turgeon B.G."/>
        </authorList>
    </citation>
    <scope>NUCLEOTIDE SEQUENCE [LARGE SCALE GENOMIC DNA]</scope>
    <source>
        <strain evidence="17">C5 / ATCC 48332 / race O</strain>
    </source>
</reference>
<feature type="coiled-coil region" evidence="12">
    <location>
        <begin position="434"/>
        <end position="472"/>
    </location>
</feature>
<comment type="subcellular location">
    <subcellularLocation>
        <location evidence="1">Cytoplasm</location>
        <location evidence="1">Cytoskeleton</location>
    </subcellularLocation>
</comment>
<keyword evidence="4" id="KW-0963">Cytoplasm</keyword>
<dbReference type="InterPro" id="IPR027417">
    <property type="entry name" value="P-loop_NTPase"/>
</dbReference>
<evidence type="ECO:0000256" key="4">
    <source>
        <dbReference type="ARBA" id="ARBA00022490"/>
    </source>
</evidence>
<keyword evidence="7 11" id="KW-0067">ATP-binding</keyword>
<dbReference type="SMART" id="SM00129">
    <property type="entry name" value="KISc"/>
    <property type="match status" value="1"/>
</dbReference>
<dbReference type="eggNOG" id="KOG0245">
    <property type="taxonomic scope" value="Eukaryota"/>
</dbReference>
<dbReference type="InterPro" id="IPR000253">
    <property type="entry name" value="FHA_dom"/>
</dbReference>
<keyword evidence="5" id="KW-0493">Microtubule</keyword>
<dbReference type="PROSITE" id="PS50067">
    <property type="entry name" value="KINESIN_MOTOR_2"/>
    <property type="match status" value="1"/>
</dbReference>
<dbReference type="GO" id="GO:0005524">
    <property type="term" value="F:ATP binding"/>
    <property type="evidence" value="ECO:0007669"/>
    <property type="project" value="UniProtKB-UniRule"/>
</dbReference>
<feature type="compositionally biased region" description="Polar residues" evidence="13">
    <location>
        <begin position="614"/>
        <end position="623"/>
    </location>
</feature>
<dbReference type="FunFam" id="2.60.200.20:FF:000021">
    <property type="entry name" value="Kinesin family protein"/>
    <property type="match status" value="1"/>
</dbReference>
<keyword evidence="6 11" id="KW-0547">Nucleotide-binding</keyword>
<dbReference type="Pfam" id="PF12473">
    <property type="entry name" value="DUF3694"/>
    <property type="match status" value="1"/>
</dbReference>
<keyword evidence="17" id="KW-1185">Reference proteome</keyword>
<dbReference type="CDD" id="cd01365">
    <property type="entry name" value="KISc_KIF1A_KIF1B"/>
    <property type="match status" value="1"/>
</dbReference>
<evidence type="ECO:0000313" key="17">
    <source>
        <dbReference type="Proteomes" id="UP000016936"/>
    </source>
</evidence>
<dbReference type="InterPro" id="IPR022140">
    <property type="entry name" value="Kinesin-like_KIF1-typ"/>
</dbReference>
<sequence>MASGGGGNIKVVVRCRPFNGRAEKARNAQCIVQMKGDQTILSPPANTDVKGKAAKAAAEGVKTFAFDRSYWSFDRDAPNYAGQDNLHEDLGKPLLDNAFQGYNNCIFAYGQTGSGKSYSMMGYGAEYGIIPKICQDMFERIKGMQQDKNSTCTVEVSYLEIYNERVRDLLNPSNKGNLRVREHPSTGPYVEDLAKLVVQSFSEIENLMDEGNKARTVAATNMNETSSRSHAVFTLTLTQKRHDVETSMSGERVAKISLVDLAGSERAQSTGATGARLKEGAEINRSLSTLGRVIAALADQSSGKKKAQVPYRDSILTWLLKDSLGGNSMTAMIAAISPADINFEETLSTLRYADSAKRIKNHAVVNEDPNARMIRELKEELSKLRSQLGGGGGGGGGAAGSNGIVEEQYPPDTPLEKQMVSITQADGSTKKVSKAEIAEQLTQSEKLYTELNQTWEEKLQKTEEIHKEREAALEELGISIEKGFVGLSTPKNMPHLVNLSDDPLLTECLVYNLKPGTTTVGNSDVDGQTAQIRLNGSQILAEHCNFENVDGKVTVIPQEGASVMVNGVRIDKPRLLKSGHRIILGDFHIFRFNNPQEARAERAEVGTSLLRQTVTAGQLGSSPSPAPRPGHDRSYSSISVANSDFDPDSPRAGSPALWQRGRESEFSYARREALTAWLGPDKRIENLPDEDFEALYEDLSRLRETRKARPESRMISDEGDTESMSSYPVREKYASGGTLDNFSLDTALTMPSTPHQDGSEKMQEIREEMQNKIDQSRDDFQARLKADEDAKVELQELRAAKEAMQRQMKAQKEAFQRHLKELGHDIPLEIDEDLEIKSANAQKEQDAQDAQDERQLELIRSVLKQWRRRKYVTMAETLLQNAAILKEAQVMSQQMDKRVVFQFCIVDVGHTVPSSYDLVNMGIPGEDDEYLDSQSKPCVGVRVIDFKNEVVHLWSLQKLRDRVRRMHQVHQYMNRPEYFQHFNPESPFSDPCMPEFTRIGDVDVPLAAVFESRVRDFSLDVISPYTSNPIGIIRLSLEPSSAEAPSTTLKFNVGMHEMVGFSEREGTKVHAVLFVPGISDESGATTTTWITDFNESPIRFESVHSMSLPYPSPRDTFLRISIFAKVTDIHLDMLLSWDDMRDSAEKPKQKRRNARLPESEFYTEDTHDIFARIQVQEITDDGTYQPVEVTQSSVMDQGVYQLHQGLARRIVVNLTHTSGETIQWEGVKSLRMGHIRMVDAAGNCPNYGSPVKEVPVDLISPPTVRNNADGTTNVKFVGRWDSTAHASQILDRATKDNFRVRATLLFDVMSSKLIEPMTFSFDLFVQIRGRSYMRPTSLFSLTNIWNTVKIVHSTVGIFSVAIRPTSVKRATDLWRMNTKDDYIKGEEQLAGWTPRGVSLVRDFINVEKRRRRVAEIETARSVLSSKALSIPTSALASSKDKPLDDAQRALLQRIISLWKTKKAPAEIILNSTNLEPPTNGAAFAPRSSSPSPSPTPSLTATVRFIPKNPNLMKASYLLTPDPTNTRWTRRYVELRKPYLHIYSTDGDEINAINISTARIDHSPQIAKLLGGVQNQHSNSANGSGGAGVYKDVVFAVFARSNTYIFRARIRSSDKPFAEALPRSWSTMAEAGKEKTRHELDNEKLGQYLKQEIAGIKLPVTSTKIGYGQSNPTYYVDDAAKNRYILRKKPSGSIISPVAHRVDREYNVIKALGTVDGFPVPKVYCLCMDPDIIGTAFYMMEYVQGRIITDPALSNLPKQDRRAAWKSVISTLAWLHSISPSSIGLSSFGKKEDFYARHCTTFSRIEAQQAAVRDVTTGAALGRAHPDFDEIVAYIRRHAPTGRSSIIHGDYKFDNIILHPTEPCVIAILDWELSTIGHPLLDTVYLVSPYWNRASRVMPVPGAESREGLEVYDEEKLEESGMPSMGEVLDVYMERAGWDPRGDGWEVAKVFHLMRGSVISHGIQARTISGQASSEFSYVYFDNTKRGLDEAIRMVREMKAKEDVKSSL</sequence>
<evidence type="ECO:0000256" key="13">
    <source>
        <dbReference type="SAM" id="MobiDB-lite"/>
    </source>
</evidence>
<comment type="similarity">
    <text evidence="11">Belongs to the TRAFAC class myosin-kinesin ATPase superfamily. Kinesin family.</text>
</comment>
<dbReference type="GO" id="GO:0008017">
    <property type="term" value="F:microtubule binding"/>
    <property type="evidence" value="ECO:0007669"/>
    <property type="project" value="InterPro"/>
</dbReference>
<dbReference type="Gene3D" id="3.40.850.10">
    <property type="entry name" value="Kinesin motor domain"/>
    <property type="match status" value="1"/>
</dbReference>
<dbReference type="Proteomes" id="UP000016936">
    <property type="component" value="Unassembled WGS sequence"/>
</dbReference>
<evidence type="ECO:0000256" key="11">
    <source>
        <dbReference type="PROSITE-ProRule" id="PRU00283"/>
    </source>
</evidence>
<dbReference type="PROSITE" id="PS50011">
    <property type="entry name" value="PROTEIN_KINASE_DOM"/>
    <property type="match status" value="1"/>
</dbReference>
<feature type="region of interest" description="Disordered" evidence="13">
    <location>
        <begin position="1476"/>
        <end position="1497"/>
    </location>
</feature>
<feature type="region of interest" description="Disordered" evidence="13">
    <location>
        <begin position="614"/>
        <end position="662"/>
    </location>
</feature>
<protein>
    <submittedName>
        <fullName evidence="16">Uncharacterized protein</fullName>
    </submittedName>
</protein>
<evidence type="ECO:0000256" key="2">
    <source>
        <dbReference type="ARBA" id="ARBA00005575"/>
    </source>
</evidence>
<dbReference type="PROSITE" id="PS00108">
    <property type="entry name" value="PROTEIN_KINASE_ST"/>
    <property type="match status" value="1"/>
</dbReference>
<dbReference type="GO" id="GO:0005874">
    <property type="term" value="C:microtubule"/>
    <property type="evidence" value="ECO:0007669"/>
    <property type="project" value="UniProtKB-KW"/>
</dbReference>
<evidence type="ECO:0000259" key="15">
    <source>
        <dbReference type="PROSITE" id="PS50067"/>
    </source>
</evidence>
<dbReference type="GO" id="GO:0008574">
    <property type="term" value="F:plus-end-directed microtubule motor activity"/>
    <property type="evidence" value="ECO:0007669"/>
    <property type="project" value="UniProtKB-ARBA"/>
</dbReference>
<name>M2V314_COCH5</name>
<feature type="coiled-coil region" evidence="12">
    <location>
        <begin position="759"/>
        <end position="821"/>
    </location>
</feature>
<organism evidence="16 17">
    <name type="scientific">Cochliobolus heterostrophus (strain C5 / ATCC 48332 / race O)</name>
    <name type="common">Southern corn leaf blight fungus</name>
    <name type="synonym">Bipolaris maydis</name>
    <dbReference type="NCBI Taxonomy" id="701091"/>
    <lineage>
        <taxon>Eukaryota</taxon>
        <taxon>Fungi</taxon>
        <taxon>Dikarya</taxon>
        <taxon>Ascomycota</taxon>
        <taxon>Pezizomycotina</taxon>
        <taxon>Dothideomycetes</taxon>
        <taxon>Pleosporomycetidae</taxon>
        <taxon>Pleosporales</taxon>
        <taxon>Pleosporineae</taxon>
        <taxon>Pleosporaceae</taxon>
        <taxon>Bipolaris</taxon>
    </lineage>
</organism>
<dbReference type="GO" id="GO:0047496">
    <property type="term" value="P:vesicle transport along microtubule"/>
    <property type="evidence" value="ECO:0007669"/>
    <property type="project" value="UniProtKB-ARBA"/>
</dbReference>
<dbReference type="InterPro" id="IPR036961">
    <property type="entry name" value="Kinesin_motor_dom_sf"/>
</dbReference>
<evidence type="ECO:0000256" key="8">
    <source>
        <dbReference type="ARBA" id="ARBA00023054"/>
    </source>
</evidence>
<accession>M2V314</accession>
<dbReference type="Pfam" id="PF00498">
    <property type="entry name" value="FHA"/>
    <property type="match status" value="1"/>
</dbReference>
<evidence type="ECO:0000256" key="12">
    <source>
        <dbReference type="SAM" id="Coils"/>
    </source>
</evidence>
<dbReference type="Pfam" id="PF01636">
    <property type="entry name" value="APH"/>
    <property type="match status" value="1"/>
</dbReference>
<dbReference type="Pfam" id="PF12423">
    <property type="entry name" value="KIF1B"/>
    <property type="match status" value="1"/>
</dbReference>
<dbReference type="InterPro" id="IPR000719">
    <property type="entry name" value="Prot_kinase_dom"/>
</dbReference>
<feature type="domain" description="Protein kinase" evidence="14">
    <location>
        <begin position="1658"/>
        <end position="2007"/>
    </location>
</feature>
<dbReference type="Gene3D" id="3.90.1200.10">
    <property type="match status" value="1"/>
</dbReference>
<dbReference type="InterPro" id="IPR019821">
    <property type="entry name" value="Kinesin_motor_CS"/>
</dbReference>
<evidence type="ECO:0000256" key="5">
    <source>
        <dbReference type="ARBA" id="ARBA00022701"/>
    </source>
</evidence>
<reference evidence="16 17" key="1">
    <citation type="journal article" date="2012" name="PLoS Pathog.">
        <title>Diverse lifestyles and strategies of plant pathogenesis encoded in the genomes of eighteen Dothideomycetes fungi.</title>
        <authorList>
            <person name="Ohm R.A."/>
            <person name="Feau N."/>
            <person name="Henrissat B."/>
            <person name="Schoch C.L."/>
            <person name="Horwitz B.A."/>
            <person name="Barry K.W."/>
            <person name="Condon B.J."/>
            <person name="Copeland A.C."/>
            <person name="Dhillon B."/>
            <person name="Glaser F."/>
            <person name="Hesse C.N."/>
            <person name="Kosti I."/>
            <person name="LaButti K."/>
            <person name="Lindquist E.A."/>
            <person name="Lucas S."/>
            <person name="Salamov A.A."/>
            <person name="Bradshaw R.E."/>
            <person name="Ciuffetti L."/>
            <person name="Hamelin R.C."/>
            <person name="Kema G.H.J."/>
            <person name="Lawrence C."/>
            <person name="Scott J.A."/>
            <person name="Spatafora J.W."/>
            <person name="Turgeon B.G."/>
            <person name="de Wit P.J.G.M."/>
            <person name="Zhong S."/>
            <person name="Goodwin S.B."/>
            <person name="Grigoriev I.V."/>
        </authorList>
    </citation>
    <scope>NUCLEOTIDE SEQUENCE [LARGE SCALE GENOMIC DNA]</scope>
    <source>
        <strain evidence="17">C5 / ATCC 48332 / race O</strain>
    </source>
</reference>
<dbReference type="Pfam" id="PF16183">
    <property type="entry name" value="Kinesin_assoc"/>
    <property type="match status" value="1"/>
</dbReference>
<keyword evidence="3" id="KW-0813">Transport</keyword>
<keyword evidence="9 11" id="KW-0505">Motor protein</keyword>
<keyword evidence="8 12" id="KW-0175">Coiled coil</keyword>
<keyword evidence="10" id="KW-0206">Cytoskeleton</keyword>
<dbReference type="GO" id="GO:0004672">
    <property type="term" value="F:protein kinase activity"/>
    <property type="evidence" value="ECO:0007669"/>
    <property type="project" value="InterPro"/>
</dbReference>
<evidence type="ECO:0000259" key="14">
    <source>
        <dbReference type="PROSITE" id="PS50011"/>
    </source>
</evidence>
<evidence type="ECO:0000256" key="9">
    <source>
        <dbReference type="ARBA" id="ARBA00023175"/>
    </source>
</evidence>
<dbReference type="InterPro" id="IPR002575">
    <property type="entry name" value="Aminoglycoside_PTrfase"/>
</dbReference>